<dbReference type="Pfam" id="PF00258">
    <property type="entry name" value="Flavodoxin_1"/>
    <property type="match status" value="1"/>
</dbReference>
<comment type="function">
    <text evidence="16">Catalyzes the reduction of sulfite to sulfide, one of several activities required for the biosynthesis of L-cysteine from sulfate.</text>
</comment>
<evidence type="ECO:0000256" key="1">
    <source>
        <dbReference type="ARBA" id="ARBA00001929"/>
    </source>
</evidence>
<feature type="compositionally biased region" description="Low complexity" evidence="19">
    <location>
        <begin position="1477"/>
        <end position="1486"/>
    </location>
</feature>
<keyword evidence="9" id="KW-0349">Heme</keyword>
<comment type="subcellular location">
    <subcellularLocation>
        <location evidence="3">Cytoplasm</location>
    </subcellularLocation>
</comment>
<evidence type="ECO:0000256" key="20">
    <source>
        <dbReference type="SAM" id="SignalP"/>
    </source>
</evidence>
<accession>A0A2N8UEC1</accession>
<dbReference type="GO" id="GO:0005737">
    <property type="term" value="C:cytoplasm"/>
    <property type="evidence" value="ECO:0007669"/>
    <property type="project" value="UniProtKB-SubCell"/>
</dbReference>
<dbReference type="SUPFAM" id="SSF52922">
    <property type="entry name" value="TK C-terminal domain-like"/>
    <property type="match status" value="1"/>
</dbReference>
<dbReference type="GO" id="GO:0010181">
    <property type="term" value="F:FMN binding"/>
    <property type="evidence" value="ECO:0007669"/>
    <property type="project" value="InterPro"/>
</dbReference>
<comment type="cofactor">
    <cofactor evidence="2">
        <name>[4Fe-4S] cluster</name>
        <dbReference type="ChEBI" id="CHEBI:49883"/>
    </cofactor>
</comment>
<sequence length="1496" mass="162640">MSSISAVGAVARIAALASATLVNVAPAAKAATSSFSSVADKAAELNAQLELEQLNQHVELGSVLVQLKPAGNGLISVLSHAHQQTLTRLVPHLPKLVNTPLVFHVASAGEHSDLMALRQSGLVLLHSSTAAQAHDHALLATKIATSAKRAVLHFFEDVSGPVDEVTNVDLASFVGSAAASSSTDAAAAVPKTNGVNGHANGVNGVNGHSNGHLSAAASEAGFDDLESAIDAAYEDVAELVGHAVEPFQLVGASDASNLAVVLGAGSEVLQDYTAPHNDLAVLDIRLVRPSLPQRLLDTIPAGIERIAVLEQSVRRTTRLGPLFVDVATAFQGSERALPAVLVSGVLGHIDDGDKAAKELIKALEAPKPKHAFVVGDIKKLAARAQAAPAAAAATSTGPVQVPKHEEAYNLMLEQVFAERLSLVNSANEESDDHPAARSPEYAFGQVLAQLEQRDELVRAVNDALRDGGISTELHEALSQWLAAKQDAKKNVASSNKVASLLQSSTSGAALQKIKSLSSHLSLKSRWIVGSDAWAYDAGMGGVHHVIASGRNVNMLIFDSVPYTKRDAQAAHKRKKDIALYAMNYGNVYVASTAIYADYTQVLHALMEADKFDGPSVVLAYVPYRTVDAPALDVLRETKLAIDSGYWPLFRWDPSAEARGSEVFRLDGVRLREQLQQFLDRQNLFTTLVKSRPELSYDIAASQGNALHDLQRRKAKEAYEKMLGSLDGPPLLILVASDGGNADKVAKKLAVRAKARGVAARLLTMDDYPVTEELKDEKNVVFLTSTAGQGEAPQNGRFTYKALHAMANSALPDTLNFTVFAMGDSHYWPRPEDAHYYNKPGKDIDVRLEQLGAVRMAPIGLGDDQDADGYQTGYKIWEPLLWKALGVDTVEVKEAEPEPITNEHMKIASNYLRGTIKEGLEDTSTGALAESDGQLTKFHGTYQQYDRDTLEERKAAGLEPAYSFMIRARIPGGVVTPAQWLQLDDVAEKYGNQTIKITTRQTIQYHCIIKSNLKAAMQGINKSMLDTIAACGDVNRNVMCSPNPNLTELHEDVFEFSKSISEHLLPRMNAYHEIWLDKETDSSKQLLIGGVLQDYEPLYGPYYLPRKFKIAIAVPPRNDTDCFAHDIGLIAIADPVTKRLAGFNLAVGGGMGVTHSMKATYPRLGSVIGFVTPEQTLDACRIVMLIQRDTGNRANRKQARLKYTIDKHWGSADNFKAEVERRLGYKLAEARSYKFEANTDLYGWTQDYKGNYHCTLWLENGRVKDEPGAPFRTGLRELCKIHKGAFRLTPNQHIIVSDIKPEDKDAIDAHLRKYKMNNWEHSGVKLSASACVAFPTCGLAMAESERYLPLLMDKVEQIFEANGLRSTDTVFRMSGCANGCSRPWMAEAGFVGKAPGQYVMTLGGSHNGTRLSKIYRESVDEKEILEIMNKLVPQYAQNRLEGEAFGDYVVRAGIIKPTTEGKFFYEDMCPSDVVPPSAAAKKGAAQATEHYDRASSS</sequence>
<dbReference type="FunFam" id="3.30.413.10:FF:000004">
    <property type="entry name" value="Sulfite reductase [NADPH] hemoprotein beta-component"/>
    <property type="match status" value="1"/>
</dbReference>
<keyword evidence="12" id="KW-0560">Oxidoreductase</keyword>
<dbReference type="InterPro" id="IPR006067">
    <property type="entry name" value="NO2/SO3_Rdtase_4Fe4S_dom"/>
</dbReference>
<dbReference type="Gene3D" id="3.40.50.920">
    <property type="match status" value="1"/>
</dbReference>
<protein>
    <recommendedName>
        <fullName evidence="18">Sulfite reductase [NADPH] subunit beta</fullName>
        <ecNumber evidence="6">1.8.1.2</ecNumber>
    </recommendedName>
</protein>
<organism evidence="22 23">
    <name type="scientific">Sporisorium reilianum f. sp. reilianum</name>
    <dbReference type="NCBI Taxonomy" id="72559"/>
    <lineage>
        <taxon>Eukaryota</taxon>
        <taxon>Fungi</taxon>
        <taxon>Dikarya</taxon>
        <taxon>Basidiomycota</taxon>
        <taxon>Ustilaginomycotina</taxon>
        <taxon>Ustilaginomycetes</taxon>
        <taxon>Ustilaginales</taxon>
        <taxon>Ustilaginaceae</taxon>
        <taxon>Sporisorium</taxon>
    </lineage>
</organism>
<dbReference type="NCBIfam" id="NF010029">
    <property type="entry name" value="PRK13504.1"/>
    <property type="match status" value="1"/>
</dbReference>
<dbReference type="Pfam" id="PF01077">
    <property type="entry name" value="NIR_SIR"/>
    <property type="match status" value="1"/>
</dbReference>
<feature type="region of interest" description="Disordered" evidence="19">
    <location>
        <begin position="1475"/>
        <end position="1496"/>
    </location>
</feature>
<evidence type="ECO:0000256" key="17">
    <source>
        <dbReference type="ARBA" id="ARBA00063391"/>
    </source>
</evidence>
<evidence type="ECO:0000256" key="9">
    <source>
        <dbReference type="ARBA" id="ARBA00022617"/>
    </source>
</evidence>
<dbReference type="PRINTS" id="PR00369">
    <property type="entry name" value="FLAVODOXIN"/>
</dbReference>
<proteinExistence type="inferred from homology"/>
<keyword evidence="13" id="KW-0408">Iron</keyword>
<evidence type="ECO:0000256" key="12">
    <source>
        <dbReference type="ARBA" id="ARBA00023002"/>
    </source>
</evidence>
<dbReference type="InterPro" id="IPR006066">
    <property type="entry name" value="NO2/SO3_Rdtase_FeS/sirohaem_BS"/>
</dbReference>
<name>A0A2N8UEC1_9BASI</name>
<evidence type="ECO:0000256" key="4">
    <source>
        <dbReference type="ARBA" id="ARBA00004774"/>
    </source>
</evidence>
<dbReference type="InterPro" id="IPR029061">
    <property type="entry name" value="THDP-binding"/>
</dbReference>
<dbReference type="FunFam" id="3.40.50.360:FF:000016">
    <property type="entry name" value="Sulfite reductase subunit beta"/>
    <property type="match status" value="1"/>
</dbReference>
<dbReference type="Proteomes" id="UP000239563">
    <property type="component" value="Chromosome VII"/>
</dbReference>
<keyword evidence="20" id="KW-0732">Signal</keyword>
<dbReference type="InterPro" id="IPR008254">
    <property type="entry name" value="Flavodoxin/NO_synth"/>
</dbReference>
<dbReference type="GO" id="GO:0046872">
    <property type="term" value="F:metal ion binding"/>
    <property type="evidence" value="ECO:0007669"/>
    <property type="project" value="UniProtKB-KW"/>
</dbReference>
<dbReference type="SUPFAM" id="SSF52518">
    <property type="entry name" value="Thiamin diphosphate-binding fold (THDP-binding)"/>
    <property type="match status" value="2"/>
</dbReference>
<dbReference type="InterPro" id="IPR002880">
    <property type="entry name" value="Pyrv_Fd/Flavodoxin_OxRdtase_N"/>
</dbReference>
<dbReference type="Pfam" id="PF01855">
    <property type="entry name" value="POR_N"/>
    <property type="match status" value="1"/>
</dbReference>
<dbReference type="Gene3D" id="3.40.50.360">
    <property type="match status" value="1"/>
</dbReference>
<dbReference type="InterPro" id="IPR009014">
    <property type="entry name" value="Transketo_C/PFOR_II"/>
</dbReference>
<dbReference type="EMBL" id="LT795060">
    <property type="protein sequence ID" value="SJX63151.1"/>
    <property type="molecule type" value="Genomic_DNA"/>
</dbReference>
<evidence type="ECO:0000256" key="11">
    <source>
        <dbReference type="ARBA" id="ARBA00022857"/>
    </source>
</evidence>
<evidence type="ECO:0000256" key="2">
    <source>
        <dbReference type="ARBA" id="ARBA00001966"/>
    </source>
</evidence>
<dbReference type="Pfam" id="PF03460">
    <property type="entry name" value="NIR_SIR_ferr"/>
    <property type="match status" value="2"/>
</dbReference>
<keyword evidence="11" id="KW-0521">NADP</keyword>
<evidence type="ECO:0000256" key="13">
    <source>
        <dbReference type="ARBA" id="ARBA00023004"/>
    </source>
</evidence>
<dbReference type="PROSITE" id="PS50902">
    <property type="entry name" value="FLAVODOXIN_LIKE"/>
    <property type="match status" value="1"/>
</dbReference>
<evidence type="ECO:0000256" key="18">
    <source>
        <dbReference type="ARBA" id="ARBA00067595"/>
    </source>
</evidence>
<evidence type="ECO:0000256" key="3">
    <source>
        <dbReference type="ARBA" id="ARBA00004496"/>
    </source>
</evidence>
<dbReference type="InterPro" id="IPR045854">
    <property type="entry name" value="NO2/SO3_Rdtase_4Fe4S_sf"/>
</dbReference>
<dbReference type="GO" id="GO:0050311">
    <property type="term" value="F:sulfite reductase (ferredoxin) activity"/>
    <property type="evidence" value="ECO:0007669"/>
    <property type="project" value="TreeGrafter"/>
</dbReference>
<evidence type="ECO:0000256" key="16">
    <source>
        <dbReference type="ARBA" id="ARBA00057613"/>
    </source>
</evidence>
<keyword evidence="10" id="KW-0479">Metal-binding</keyword>
<dbReference type="SUPFAM" id="SSF56014">
    <property type="entry name" value="Nitrite and sulphite reductase 4Fe-4S domain-like"/>
    <property type="match status" value="2"/>
</dbReference>
<evidence type="ECO:0000313" key="23">
    <source>
        <dbReference type="Proteomes" id="UP000239563"/>
    </source>
</evidence>
<dbReference type="Gene3D" id="3.30.413.10">
    <property type="entry name" value="Sulfite Reductase Hemoprotein, domain 1"/>
    <property type="match status" value="2"/>
</dbReference>
<dbReference type="InterPro" id="IPR005117">
    <property type="entry name" value="NiRdtase/SiRdtase_haem-b_fer"/>
</dbReference>
<dbReference type="GO" id="GO:0009337">
    <property type="term" value="C:sulfite reductase complex (NADPH)"/>
    <property type="evidence" value="ECO:0007669"/>
    <property type="project" value="UniProtKB-ARBA"/>
</dbReference>
<evidence type="ECO:0000256" key="10">
    <source>
        <dbReference type="ARBA" id="ARBA00022723"/>
    </source>
</evidence>
<comment type="similarity">
    <text evidence="5">Belongs to the nitrite and sulfite reductase 4Fe-4S domain family.</text>
</comment>
<evidence type="ECO:0000259" key="21">
    <source>
        <dbReference type="PROSITE" id="PS50902"/>
    </source>
</evidence>
<reference evidence="22 23" key="1">
    <citation type="submission" date="2017-02" db="EMBL/GenBank/DDBJ databases">
        <authorList>
            <person name="Peterson S.W."/>
        </authorList>
    </citation>
    <scope>NUCLEOTIDE SEQUENCE [LARGE SCALE GENOMIC DNA]</scope>
    <source>
        <strain evidence="22 23">SRS1_H2-8</strain>
    </source>
</reference>
<dbReference type="SUPFAM" id="SSF55124">
    <property type="entry name" value="Nitrite/Sulfite reductase N-terminal domain-like"/>
    <property type="match status" value="2"/>
</dbReference>
<dbReference type="EC" id="1.8.1.2" evidence="6"/>
<dbReference type="SUPFAM" id="SSF52218">
    <property type="entry name" value="Flavoproteins"/>
    <property type="match status" value="1"/>
</dbReference>
<keyword evidence="7" id="KW-0004">4Fe-4S</keyword>
<evidence type="ECO:0000256" key="15">
    <source>
        <dbReference type="ARBA" id="ARBA00052219"/>
    </source>
</evidence>
<dbReference type="InterPro" id="IPR029039">
    <property type="entry name" value="Flavoprotein-like_sf"/>
</dbReference>
<evidence type="ECO:0000313" key="22">
    <source>
        <dbReference type="EMBL" id="SJX63151.1"/>
    </source>
</evidence>
<comment type="cofactor">
    <cofactor evidence="1">
        <name>siroheme</name>
        <dbReference type="ChEBI" id="CHEBI:60052"/>
    </cofactor>
</comment>
<evidence type="ECO:0000256" key="8">
    <source>
        <dbReference type="ARBA" id="ARBA00022490"/>
    </source>
</evidence>
<keyword evidence="8" id="KW-0963">Cytoplasm</keyword>
<evidence type="ECO:0000256" key="7">
    <source>
        <dbReference type="ARBA" id="ARBA00022485"/>
    </source>
</evidence>
<dbReference type="GO" id="GO:0000103">
    <property type="term" value="P:sulfate assimilation"/>
    <property type="evidence" value="ECO:0007669"/>
    <property type="project" value="TreeGrafter"/>
</dbReference>
<dbReference type="GO" id="GO:0020037">
    <property type="term" value="F:heme binding"/>
    <property type="evidence" value="ECO:0007669"/>
    <property type="project" value="InterPro"/>
</dbReference>
<dbReference type="PANTHER" id="PTHR11493">
    <property type="entry name" value="SULFITE REDUCTASE [NADPH] SUBUNIT BETA-RELATED"/>
    <property type="match status" value="1"/>
</dbReference>
<dbReference type="PANTHER" id="PTHR11493:SF47">
    <property type="entry name" value="SULFITE REDUCTASE [NADPH] SUBUNIT BETA"/>
    <property type="match status" value="1"/>
</dbReference>
<evidence type="ECO:0000256" key="14">
    <source>
        <dbReference type="ARBA" id="ARBA00023014"/>
    </source>
</evidence>
<dbReference type="InterPro" id="IPR036136">
    <property type="entry name" value="Nit/Sulf_reduc_fer-like_dom_sf"/>
</dbReference>
<feature type="chain" id="PRO_5014905983" description="Sulfite reductase [NADPH] subunit beta" evidence="20">
    <location>
        <begin position="20"/>
        <end position="1496"/>
    </location>
</feature>
<evidence type="ECO:0000256" key="19">
    <source>
        <dbReference type="SAM" id="MobiDB-lite"/>
    </source>
</evidence>
<evidence type="ECO:0000256" key="6">
    <source>
        <dbReference type="ARBA" id="ARBA00012604"/>
    </source>
</evidence>
<feature type="signal peptide" evidence="20">
    <location>
        <begin position="1"/>
        <end position="19"/>
    </location>
</feature>
<evidence type="ECO:0000256" key="5">
    <source>
        <dbReference type="ARBA" id="ARBA00010429"/>
    </source>
</evidence>
<dbReference type="InterPro" id="IPR045169">
    <property type="entry name" value="NO2/SO3_Rdtase_4Fe4S_prot"/>
</dbReference>
<feature type="domain" description="Flavodoxin-like" evidence="21">
    <location>
        <begin position="730"/>
        <end position="881"/>
    </location>
</feature>
<dbReference type="GO" id="GO:0051539">
    <property type="term" value="F:4 iron, 4 sulfur cluster binding"/>
    <property type="evidence" value="ECO:0007669"/>
    <property type="project" value="UniProtKB-KW"/>
</dbReference>
<comment type="subunit">
    <text evidence="17">Alpha(2)-beta(2). The alpha component is a flavoprotein, the beta component is a hemoprotein.</text>
</comment>
<dbReference type="Gene3D" id="3.40.50.970">
    <property type="match status" value="2"/>
</dbReference>
<keyword evidence="14" id="KW-0411">Iron-sulfur</keyword>
<dbReference type="FunFam" id="3.30.413.10:FF:000003">
    <property type="entry name" value="Sulfite reductase [NADPH] hemoprotein beta-component"/>
    <property type="match status" value="1"/>
</dbReference>
<dbReference type="FunFam" id="3.40.50.970:FF:000051">
    <property type="entry name" value="Sulfite reductase beta subunit"/>
    <property type="match status" value="1"/>
</dbReference>
<dbReference type="PRINTS" id="PR00397">
    <property type="entry name" value="SIROHAEM"/>
</dbReference>
<dbReference type="InterPro" id="IPR001094">
    <property type="entry name" value="Flavdoxin-like"/>
</dbReference>
<comment type="pathway">
    <text evidence="4">Sulfur metabolism; hydrogen sulfide biosynthesis; hydrogen sulfide from sulfite (NADPH route): step 1/1.</text>
</comment>
<comment type="catalytic activity">
    <reaction evidence="15">
        <text>hydrogen sulfide + 3 NADP(+) + 3 H2O = sulfite + 3 NADPH + 4 H(+)</text>
        <dbReference type="Rhea" id="RHEA:13801"/>
        <dbReference type="ChEBI" id="CHEBI:15377"/>
        <dbReference type="ChEBI" id="CHEBI:15378"/>
        <dbReference type="ChEBI" id="CHEBI:17359"/>
        <dbReference type="ChEBI" id="CHEBI:29919"/>
        <dbReference type="ChEBI" id="CHEBI:57783"/>
        <dbReference type="ChEBI" id="CHEBI:58349"/>
        <dbReference type="EC" id="1.8.1.2"/>
    </reaction>
</comment>
<gene>
    <name evidence="22" type="ORF">SRS1_13977</name>
</gene>
<dbReference type="GO" id="GO:0004783">
    <property type="term" value="F:sulfite reductase (NADPH) activity"/>
    <property type="evidence" value="ECO:0007669"/>
    <property type="project" value="UniProtKB-EC"/>
</dbReference>